<dbReference type="SUPFAM" id="SSF52833">
    <property type="entry name" value="Thioredoxin-like"/>
    <property type="match status" value="1"/>
</dbReference>
<evidence type="ECO:0000313" key="2">
    <source>
        <dbReference type="EMBL" id="ADY53592.1"/>
    </source>
</evidence>
<dbReference type="RefSeq" id="WP_013634077.1">
    <property type="nucleotide sequence ID" value="NC_015177.1"/>
</dbReference>
<dbReference type="PANTHER" id="PTHR42852:SF17">
    <property type="entry name" value="THIOREDOXIN-LIKE PROTEIN HI_1115"/>
    <property type="match status" value="1"/>
</dbReference>
<dbReference type="Proteomes" id="UP000000310">
    <property type="component" value="Chromosome"/>
</dbReference>
<dbReference type="HOGENOM" id="CLU_098208_1_0_10"/>
<keyword evidence="3" id="KW-1185">Reference proteome</keyword>
<dbReference type="GO" id="GO:0016491">
    <property type="term" value="F:oxidoreductase activity"/>
    <property type="evidence" value="ECO:0007669"/>
    <property type="project" value="InterPro"/>
</dbReference>
<protein>
    <submittedName>
        <fullName evidence="2">Alkyl hydroperoxide reductase/ Thiol specific antioxidant/ Mal allergen</fullName>
    </submittedName>
</protein>
<name>F0SA28_PSESL</name>
<organism evidence="2 3">
    <name type="scientific">Pseudopedobacter saltans (strain ATCC 51119 / DSM 12145 / JCM 21818 / CCUG 39354 / LMG 10337 / NBRC 100064 / NCIMB 13643)</name>
    <name type="common">Pedobacter saltans</name>
    <dbReference type="NCBI Taxonomy" id="762903"/>
    <lineage>
        <taxon>Bacteria</taxon>
        <taxon>Pseudomonadati</taxon>
        <taxon>Bacteroidota</taxon>
        <taxon>Sphingobacteriia</taxon>
        <taxon>Sphingobacteriales</taxon>
        <taxon>Sphingobacteriaceae</taxon>
        <taxon>Pseudopedobacter</taxon>
    </lineage>
</organism>
<dbReference type="InterPro" id="IPR050553">
    <property type="entry name" value="Thioredoxin_ResA/DsbE_sf"/>
</dbReference>
<reference evidence="2 3" key="1">
    <citation type="journal article" date="2011" name="Stand. Genomic Sci.">
        <title>Complete genome sequence of the gliding, heparinolytic Pedobacter saltans type strain (113).</title>
        <authorList>
            <person name="Liolios K."/>
            <person name="Sikorski J."/>
            <person name="Lu M."/>
            <person name="Nolan M."/>
            <person name="Lapidus A."/>
            <person name="Lucas S."/>
            <person name="Hammon N."/>
            <person name="Deshpande S."/>
            <person name="Cheng J.F."/>
            <person name="Tapia R."/>
            <person name="Han C."/>
            <person name="Goodwin L."/>
            <person name="Pitluck S."/>
            <person name="Huntemann M."/>
            <person name="Ivanova N."/>
            <person name="Pagani I."/>
            <person name="Mavromatis K."/>
            <person name="Ovchinikova G."/>
            <person name="Pati A."/>
            <person name="Chen A."/>
            <person name="Palaniappan K."/>
            <person name="Land M."/>
            <person name="Hauser L."/>
            <person name="Brambilla E.M."/>
            <person name="Kotsyurbenko O."/>
            <person name="Rohde M."/>
            <person name="Tindall B.J."/>
            <person name="Abt B."/>
            <person name="Goker M."/>
            <person name="Detter J.C."/>
            <person name="Woyke T."/>
            <person name="Bristow J."/>
            <person name="Eisen J.A."/>
            <person name="Markowitz V."/>
            <person name="Hugenholtz P."/>
            <person name="Klenk H.P."/>
            <person name="Kyrpides N.C."/>
        </authorList>
    </citation>
    <scope>NUCLEOTIDE SEQUENCE [LARGE SCALE GENOMIC DNA]</scope>
    <source>
        <strain evidence="3">ATCC 51119 / DSM 12145 / JCM 21818 / LMG 10337 / NBRC 100064 / NCIMB 13643</strain>
    </source>
</reference>
<sequence>MKKLLPLIFIFFLPFCLLGQNKVPKVNEESIIIDELGNQYSYTQWRNILMRQEHYLQFRSRENDKDIFVIRKYTEEQKEKRMAAAPKPKSSPSFTEGYAFKYFNMRTLDGQKIKAKDLSGKVLVFNFWFINCPPCRAEIPELNRLVDRYKNDKDVMFLGVALDEKADLEEFFKKNPFNYIQLRWGRDISSSQGVKSYPTHLVVDKEGKIQFSGQGLSVNTVYWIDKTIKEVL</sequence>
<dbReference type="STRING" id="762903.Pedsa_3053"/>
<dbReference type="InterPro" id="IPR036249">
    <property type="entry name" value="Thioredoxin-like_sf"/>
</dbReference>
<dbReference type="OrthoDB" id="9815205at2"/>
<gene>
    <name evidence="2" type="ordered locus">Pedsa_3053</name>
</gene>
<dbReference type="PROSITE" id="PS51352">
    <property type="entry name" value="THIOREDOXIN_2"/>
    <property type="match status" value="1"/>
</dbReference>
<feature type="domain" description="Thioredoxin" evidence="1">
    <location>
        <begin position="94"/>
        <end position="232"/>
    </location>
</feature>
<dbReference type="PANTHER" id="PTHR42852">
    <property type="entry name" value="THIOL:DISULFIDE INTERCHANGE PROTEIN DSBE"/>
    <property type="match status" value="1"/>
</dbReference>
<accession>F0SA28</accession>
<dbReference type="GO" id="GO:0016209">
    <property type="term" value="F:antioxidant activity"/>
    <property type="evidence" value="ECO:0007669"/>
    <property type="project" value="InterPro"/>
</dbReference>
<dbReference type="AlphaFoldDB" id="F0SA28"/>
<dbReference type="Gene3D" id="3.40.30.10">
    <property type="entry name" value="Glutaredoxin"/>
    <property type="match status" value="1"/>
</dbReference>
<dbReference type="KEGG" id="psn:Pedsa_3053"/>
<dbReference type="CDD" id="cd02966">
    <property type="entry name" value="TlpA_like_family"/>
    <property type="match status" value="1"/>
</dbReference>
<dbReference type="eggNOG" id="COG0526">
    <property type="taxonomic scope" value="Bacteria"/>
</dbReference>
<proteinExistence type="predicted"/>
<evidence type="ECO:0000259" key="1">
    <source>
        <dbReference type="PROSITE" id="PS51352"/>
    </source>
</evidence>
<dbReference type="InterPro" id="IPR013766">
    <property type="entry name" value="Thioredoxin_domain"/>
</dbReference>
<evidence type="ECO:0000313" key="3">
    <source>
        <dbReference type="Proteomes" id="UP000000310"/>
    </source>
</evidence>
<reference evidence="3" key="2">
    <citation type="submission" date="2011-02" db="EMBL/GenBank/DDBJ databases">
        <title>The complete genome of Pedobacter saltans DSM 12145.</title>
        <authorList>
            <consortium name="US DOE Joint Genome Institute (JGI-PGF)"/>
            <person name="Lucas S."/>
            <person name="Copeland A."/>
            <person name="Lapidus A."/>
            <person name="Bruce D."/>
            <person name="Goodwin L."/>
            <person name="Pitluck S."/>
            <person name="Kyrpides N."/>
            <person name="Mavromatis K."/>
            <person name="Pagani I."/>
            <person name="Ivanova N."/>
            <person name="Ovchinnikova G."/>
            <person name="Lu M."/>
            <person name="Detter J.C."/>
            <person name="Han C."/>
            <person name="Land M."/>
            <person name="Hauser L."/>
            <person name="Markowitz V."/>
            <person name="Cheng J.-F."/>
            <person name="Hugenholtz P."/>
            <person name="Woyke T."/>
            <person name="Wu D."/>
            <person name="Tindall B."/>
            <person name="Pomrenke H.G."/>
            <person name="Brambilla E."/>
            <person name="Klenk H.-P."/>
            <person name="Eisen J.A."/>
        </authorList>
    </citation>
    <scope>NUCLEOTIDE SEQUENCE [LARGE SCALE GENOMIC DNA]</scope>
    <source>
        <strain evidence="3">ATCC 51119 / DSM 12145 / JCM 21818 / LMG 10337 / NBRC 100064 / NCIMB 13643</strain>
    </source>
</reference>
<dbReference type="InterPro" id="IPR000866">
    <property type="entry name" value="AhpC/TSA"/>
</dbReference>
<dbReference type="EMBL" id="CP002545">
    <property type="protein sequence ID" value="ADY53592.1"/>
    <property type="molecule type" value="Genomic_DNA"/>
</dbReference>
<dbReference type="Pfam" id="PF00578">
    <property type="entry name" value="AhpC-TSA"/>
    <property type="match status" value="1"/>
</dbReference>